<dbReference type="GO" id="GO:0004386">
    <property type="term" value="F:helicase activity"/>
    <property type="evidence" value="ECO:0007669"/>
    <property type="project" value="UniProtKB-KW"/>
</dbReference>
<dbReference type="PANTHER" id="PTHR42927">
    <property type="entry name" value="HELICASE SUPERFAMILY 1 AND 2 DOMAIN-CONTAINING PROTEIN"/>
    <property type="match status" value="1"/>
</dbReference>
<evidence type="ECO:0000259" key="1">
    <source>
        <dbReference type="Pfam" id="PF18766"/>
    </source>
</evidence>
<dbReference type="Pfam" id="PF18766">
    <property type="entry name" value="SWI2_SNF2"/>
    <property type="match status" value="1"/>
</dbReference>
<name>A0ABW5T3Z8_9BACI</name>
<protein>
    <submittedName>
        <fullName evidence="2">DEAD/DEAH box helicase family protein</fullName>
    </submittedName>
</protein>
<dbReference type="Proteomes" id="UP001597520">
    <property type="component" value="Unassembled WGS sequence"/>
</dbReference>
<dbReference type="RefSeq" id="WP_380714065.1">
    <property type="nucleotide sequence ID" value="NZ_JBHUML010000005.1"/>
</dbReference>
<feature type="domain" description="SWI2/SNF2 ATPase" evidence="1">
    <location>
        <begin position="3"/>
        <end position="129"/>
    </location>
</feature>
<evidence type="ECO:0000313" key="3">
    <source>
        <dbReference type="Proteomes" id="UP001597520"/>
    </source>
</evidence>
<organism evidence="2 3">
    <name type="scientific">Salibacterium lacus</name>
    <dbReference type="NCBI Taxonomy" id="1898109"/>
    <lineage>
        <taxon>Bacteria</taxon>
        <taxon>Bacillati</taxon>
        <taxon>Bacillota</taxon>
        <taxon>Bacilli</taxon>
        <taxon>Bacillales</taxon>
        <taxon>Bacillaceae</taxon>
    </lineage>
</organism>
<evidence type="ECO:0000313" key="2">
    <source>
        <dbReference type="EMBL" id="MFD2706765.1"/>
    </source>
</evidence>
<keyword evidence="2" id="KW-0378">Hydrolase</keyword>
<keyword evidence="2" id="KW-0547">Nucleotide-binding</keyword>
<dbReference type="Gene3D" id="3.40.50.300">
    <property type="entry name" value="P-loop containing nucleotide triphosphate hydrolases"/>
    <property type="match status" value="1"/>
</dbReference>
<accession>A0ABW5T3Z8</accession>
<dbReference type="InterPro" id="IPR027417">
    <property type="entry name" value="P-loop_NTPase"/>
</dbReference>
<keyword evidence="3" id="KW-1185">Reference proteome</keyword>
<dbReference type="SUPFAM" id="SSF52540">
    <property type="entry name" value="P-loop containing nucleoside triphosphate hydrolases"/>
    <property type="match status" value="1"/>
</dbReference>
<proteinExistence type="predicted"/>
<dbReference type="EMBL" id="JBHUML010000005">
    <property type="protein sequence ID" value="MFD2706765.1"/>
    <property type="molecule type" value="Genomic_DNA"/>
</dbReference>
<reference evidence="3" key="1">
    <citation type="journal article" date="2019" name="Int. J. Syst. Evol. Microbiol.">
        <title>The Global Catalogue of Microorganisms (GCM) 10K type strain sequencing project: providing services to taxonomists for standard genome sequencing and annotation.</title>
        <authorList>
            <consortium name="The Broad Institute Genomics Platform"/>
            <consortium name="The Broad Institute Genome Sequencing Center for Infectious Disease"/>
            <person name="Wu L."/>
            <person name="Ma J."/>
        </authorList>
    </citation>
    <scope>NUCLEOTIDE SEQUENCE [LARGE SCALE GENOMIC DNA]</scope>
    <source>
        <strain evidence="3">KCTC 33792</strain>
    </source>
</reference>
<keyword evidence="2" id="KW-0347">Helicase</keyword>
<sequence>MQHSAGSGKSNSIAWLSYRLSNLHDETDHPLFDSVIVITDRKVLDRQLQDKIYQFEHKQGVVAKIENHSKELARALEAGTRIIITTLQKFPYILDKAENLKGSRYAVIIDEAHSSQTGESAKSMKEVLSANGLEQAEEKDPSERDAEDEMLRTMQAHGKQSHLSFYAFTAVYGYT</sequence>
<dbReference type="InterPro" id="IPR040980">
    <property type="entry name" value="SWI2_SNF2"/>
</dbReference>
<dbReference type="PANTHER" id="PTHR42927:SF1">
    <property type="entry name" value="HELICASE SUPERFAMILY 1 AND 2 DOMAIN-CONTAINING PROTEIN"/>
    <property type="match status" value="1"/>
</dbReference>
<keyword evidence="2" id="KW-0067">ATP-binding</keyword>
<gene>
    <name evidence="2" type="ORF">ACFSUB_14960</name>
</gene>
<comment type="caution">
    <text evidence="2">The sequence shown here is derived from an EMBL/GenBank/DDBJ whole genome shotgun (WGS) entry which is preliminary data.</text>
</comment>